<dbReference type="Proteomes" id="UP000000496">
    <property type="component" value="Plasmid pSn"/>
</dbReference>
<proteinExistence type="predicted"/>
<dbReference type="KEGG" id="sng:SNE_B24820"/>
<gene>
    <name evidence="1" type="ordered locus">SNE_B24820</name>
</gene>
<organism evidence="1 2">
    <name type="scientific">Simkania negevensis (strain ATCC VR-1471 / DSM 27360 / Z)</name>
    <dbReference type="NCBI Taxonomy" id="331113"/>
    <lineage>
        <taxon>Bacteria</taxon>
        <taxon>Pseudomonadati</taxon>
        <taxon>Chlamydiota</taxon>
        <taxon>Chlamydiia</taxon>
        <taxon>Parachlamydiales</taxon>
        <taxon>Simkaniaceae</taxon>
        <taxon>Simkania</taxon>
    </lineage>
</organism>
<dbReference type="AlphaFoldDB" id="F8L2Z5"/>
<keyword evidence="2" id="KW-1185">Reference proteome</keyword>
<accession>F8L2Z5</accession>
<reference key="1">
    <citation type="journal article" date="2011" name="Mol. Biol. Evol.">
        <title>Unity in variety -- the pan-genome of the Chlamydiae.</title>
        <authorList>
            <person name="Collingro A."/>
            <person name="Tischler P."/>
            <person name="Weinmaier T."/>
            <person name="Penz T."/>
            <person name="Heinz E."/>
            <person name="Brunham R.C."/>
            <person name="Read T.D."/>
            <person name="Bavoil P.M."/>
            <person name="Sachse K."/>
            <person name="Kahane S."/>
            <person name="Friedman M.G."/>
            <person name="Rattei T."/>
            <person name="Myers G.S.A."/>
            <person name="Horn M."/>
        </authorList>
    </citation>
    <scope>NUCLEOTIDE SEQUENCE</scope>
    <source>
        <strain>Z</strain>
    </source>
</reference>
<sequence>MIVRKIFKDRLKMLLSRFRQLVKQKNTVGSRLPQSGIIQASVLIAVICVPLVLTSGCAIQQKIASETSQIKTRASSVRDRLLLRKVRNKIAAGEVTSAQEDLRGFLLPSYRCRAELLLAKEQYKKSTQESLVAVEKIENSIWEIQSPSQRSHALLDLVEFFVTVHRDIPKAKQTLQETEKTIFLIQDETLQHRIAALLKLKEKYNHLFIRSSDLLIQIGD</sequence>
<geneLocation type="plasmid" evidence="1 2">
    <name>pSn</name>
</geneLocation>
<protein>
    <submittedName>
        <fullName evidence="1">Uncharacterized protein</fullName>
    </submittedName>
</protein>
<evidence type="ECO:0000313" key="2">
    <source>
        <dbReference type="Proteomes" id="UP000000496"/>
    </source>
</evidence>
<evidence type="ECO:0000313" key="1">
    <source>
        <dbReference type="EMBL" id="CCB87841.1"/>
    </source>
</evidence>
<reference evidence="1 2" key="2">
    <citation type="journal article" date="2011" name="Mol. Biol. Evol.">
        <title>Unity in variety--the pan-genome of the Chlamydiae.</title>
        <authorList>
            <person name="Collingro A."/>
            <person name="Tischler P."/>
            <person name="Weinmaier T."/>
            <person name="Penz T."/>
            <person name="Heinz E."/>
            <person name="Brunham R.C."/>
            <person name="Read T.D."/>
            <person name="Bavoil P.M."/>
            <person name="Sachse K."/>
            <person name="Kahane S."/>
            <person name="Friedman M.G."/>
            <person name="Rattei T."/>
            <person name="Myers G.S."/>
            <person name="Horn M."/>
        </authorList>
    </citation>
    <scope>NUCLEOTIDE SEQUENCE [LARGE SCALE GENOMIC DNA]</scope>
    <source>
        <strain evidence="2">ATCC VR-1471 / Z</strain>
        <plasmid evidence="1 2">pSn</plasmid>
    </source>
</reference>
<dbReference type="EMBL" id="FR872581">
    <property type="protein sequence ID" value="CCB87841.1"/>
    <property type="molecule type" value="Genomic_DNA"/>
</dbReference>
<dbReference type="RefSeq" id="WP_013935075.1">
    <property type="nucleotide sequence ID" value="NC_015710.1"/>
</dbReference>
<keyword evidence="1" id="KW-0614">Plasmid</keyword>
<name>F8L2Z5_SIMNZ</name>
<dbReference type="HOGENOM" id="CLU_1255253_0_0_0"/>